<dbReference type="InterPro" id="IPR052035">
    <property type="entry name" value="ZnF_BED_domain_contain"/>
</dbReference>
<evidence type="ECO:0000313" key="6">
    <source>
        <dbReference type="EMBL" id="KIL54599.1"/>
    </source>
</evidence>
<evidence type="ECO:0000256" key="4">
    <source>
        <dbReference type="ARBA" id="ARBA00022833"/>
    </source>
</evidence>
<accession>A0A0C2SL02</accession>
<evidence type="ECO:0000256" key="5">
    <source>
        <dbReference type="ARBA" id="ARBA00023242"/>
    </source>
</evidence>
<feature type="non-terminal residue" evidence="6">
    <location>
        <position position="1"/>
    </location>
</feature>
<protein>
    <recommendedName>
        <fullName evidence="8">Transposase</fullName>
    </recommendedName>
</protein>
<dbReference type="GO" id="GO:0008270">
    <property type="term" value="F:zinc ion binding"/>
    <property type="evidence" value="ECO:0007669"/>
    <property type="project" value="UniProtKB-KW"/>
</dbReference>
<keyword evidence="4" id="KW-0862">Zinc</keyword>
<dbReference type="PANTHER" id="PTHR46481">
    <property type="entry name" value="ZINC FINGER BED DOMAIN-CONTAINING PROTEIN 4"/>
    <property type="match status" value="1"/>
</dbReference>
<organism evidence="6 7">
    <name type="scientific">Amanita muscaria (strain Koide BX008)</name>
    <dbReference type="NCBI Taxonomy" id="946122"/>
    <lineage>
        <taxon>Eukaryota</taxon>
        <taxon>Fungi</taxon>
        <taxon>Dikarya</taxon>
        <taxon>Basidiomycota</taxon>
        <taxon>Agaricomycotina</taxon>
        <taxon>Agaricomycetes</taxon>
        <taxon>Agaricomycetidae</taxon>
        <taxon>Agaricales</taxon>
        <taxon>Pluteineae</taxon>
        <taxon>Amanitaceae</taxon>
        <taxon>Amanita</taxon>
    </lineage>
</organism>
<evidence type="ECO:0000313" key="7">
    <source>
        <dbReference type="Proteomes" id="UP000054549"/>
    </source>
</evidence>
<dbReference type="Proteomes" id="UP000054549">
    <property type="component" value="Unassembled WGS sequence"/>
</dbReference>
<evidence type="ECO:0008006" key="8">
    <source>
        <dbReference type="Google" id="ProtNLM"/>
    </source>
</evidence>
<dbReference type="PANTHER" id="PTHR46481:SF10">
    <property type="entry name" value="ZINC FINGER BED DOMAIN-CONTAINING PROTEIN 39"/>
    <property type="match status" value="1"/>
</dbReference>
<sequence length="197" mass="22252">VEKMMKHWTSPIYAFFGPVPAIEYVHGRRCHVFKCSGQGCKFMARRYLDKGDRASTGNLIRHAKACWGEDAWKAAVACQDADDARNSVTKPLALNGSIAAIFGRKRKGRVTYSHVQHTREQSKVEIVRWVAESARPFKIVADRGFQSLMKTGRPGYYIPSPSQVSRDVKLVFARSRQRIAKMLQVSEVSSYPDMVLT</sequence>
<evidence type="ECO:0000256" key="3">
    <source>
        <dbReference type="ARBA" id="ARBA00022771"/>
    </source>
</evidence>
<dbReference type="InParanoid" id="A0A0C2SL02"/>
<proteinExistence type="predicted"/>
<keyword evidence="7" id="KW-1185">Reference proteome</keyword>
<dbReference type="EMBL" id="KN818687">
    <property type="protein sequence ID" value="KIL54599.1"/>
    <property type="molecule type" value="Genomic_DNA"/>
</dbReference>
<dbReference type="AlphaFoldDB" id="A0A0C2SL02"/>
<comment type="subcellular location">
    <subcellularLocation>
        <location evidence="1">Nucleus</location>
    </subcellularLocation>
</comment>
<evidence type="ECO:0000256" key="1">
    <source>
        <dbReference type="ARBA" id="ARBA00004123"/>
    </source>
</evidence>
<name>A0A0C2SL02_AMAMK</name>
<reference evidence="6 7" key="1">
    <citation type="submission" date="2014-04" db="EMBL/GenBank/DDBJ databases">
        <title>Evolutionary Origins and Diversification of the Mycorrhizal Mutualists.</title>
        <authorList>
            <consortium name="DOE Joint Genome Institute"/>
            <consortium name="Mycorrhizal Genomics Consortium"/>
            <person name="Kohler A."/>
            <person name="Kuo A."/>
            <person name="Nagy L.G."/>
            <person name="Floudas D."/>
            <person name="Copeland A."/>
            <person name="Barry K.W."/>
            <person name="Cichocki N."/>
            <person name="Veneault-Fourrey C."/>
            <person name="LaButti K."/>
            <person name="Lindquist E.A."/>
            <person name="Lipzen A."/>
            <person name="Lundell T."/>
            <person name="Morin E."/>
            <person name="Murat C."/>
            <person name="Riley R."/>
            <person name="Ohm R."/>
            <person name="Sun H."/>
            <person name="Tunlid A."/>
            <person name="Henrissat B."/>
            <person name="Grigoriev I.V."/>
            <person name="Hibbett D.S."/>
            <person name="Martin F."/>
        </authorList>
    </citation>
    <scope>NUCLEOTIDE SEQUENCE [LARGE SCALE GENOMIC DNA]</scope>
    <source>
        <strain evidence="6 7">Koide BX008</strain>
    </source>
</reference>
<dbReference type="HOGENOM" id="CLU_087375_0_0_1"/>
<keyword evidence="2" id="KW-0479">Metal-binding</keyword>
<gene>
    <name evidence="6" type="ORF">M378DRAFT_92236</name>
</gene>
<dbReference type="SUPFAM" id="SSF140996">
    <property type="entry name" value="Hermes dimerisation domain"/>
    <property type="match status" value="1"/>
</dbReference>
<keyword evidence="3" id="KW-0863">Zinc-finger</keyword>
<evidence type="ECO:0000256" key="2">
    <source>
        <dbReference type="ARBA" id="ARBA00022723"/>
    </source>
</evidence>
<keyword evidence="5" id="KW-0539">Nucleus</keyword>
<dbReference type="STRING" id="946122.A0A0C2SL02"/>
<dbReference type="GO" id="GO:0005634">
    <property type="term" value="C:nucleus"/>
    <property type="evidence" value="ECO:0007669"/>
    <property type="project" value="UniProtKB-SubCell"/>
</dbReference>
<dbReference type="OrthoDB" id="2677917at2759"/>